<protein>
    <submittedName>
        <fullName evidence="1">Uncharacterized protein</fullName>
    </submittedName>
</protein>
<proteinExistence type="predicted"/>
<evidence type="ECO:0000313" key="1">
    <source>
        <dbReference type="EMBL" id="KAH3730719.1"/>
    </source>
</evidence>
<dbReference type="PANTHER" id="PTHR10974">
    <property type="entry name" value="FI08016P-RELATED"/>
    <property type="match status" value="1"/>
</dbReference>
<dbReference type="Pfam" id="PF02995">
    <property type="entry name" value="DUF229"/>
    <property type="match status" value="1"/>
</dbReference>
<gene>
    <name evidence="1" type="ORF">DPMN_056711</name>
</gene>
<dbReference type="InterPro" id="IPR004245">
    <property type="entry name" value="DUF229"/>
</dbReference>
<keyword evidence="2" id="KW-1185">Reference proteome</keyword>
<dbReference type="PANTHER" id="PTHR10974:SF1">
    <property type="entry name" value="FI08016P-RELATED"/>
    <property type="match status" value="1"/>
</dbReference>
<dbReference type="GO" id="GO:0005615">
    <property type="term" value="C:extracellular space"/>
    <property type="evidence" value="ECO:0007669"/>
    <property type="project" value="TreeGrafter"/>
</dbReference>
<dbReference type="CDD" id="cd16021">
    <property type="entry name" value="ALP_like"/>
    <property type="match status" value="1"/>
</dbReference>
<dbReference type="SUPFAM" id="SSF53649">
    <property type="entry name" value="Alkaline phosphatase-like"/>
    <property type="match status" value="1"/>
</dbReference>
<dbReference type="FunFam" id="3.40.720.10:FF:000017">
    <property type="entry name" value="Predicted protein"/>
    <property type="match status" value="1"/>
</dbReference>
<accession>A0A9D4HTG4</accession>
<reference evidence="1" key="2">
    <citation type="submission" date="2020-11" db="EMBL/GenBank/DDBJ databases">
        <authorList>
            <person name="McCartney M.A."/>
            <person name="Auch B."/>
            <person name="Kono T."/>
            <person name="Mallez S."/>
            <person name="Becker A."/>
            <person name="Gohl D.M."/>
            <person name="Silverstein K.A.T."/>
            <person name="Koren S."/>
            <person name="Bechman K.B."/>
            <person name="Herman A."/>
            <person name="Abrahante J.E."/>
            <person name="Garbe J."/>
        </authorList>
    </citation>
    <scope>NUCLEOTIDE SEQUENCE</scope>
    <source>
        <strain evidence="1">Duluth1</strain>
        <tissue evidence="1">Whole animal</tissue>
    </source>
</reference>
<sequence>MILIQDDIWTRRNSRLKSKDKMALPVLPKKIRRTVIFLVALLIAIYALHETSSYFSESSFNNSSNKVTNPRFLVDTPLCKIPYIDPFDITLKYLVRKTDKWICPVEKGLTYQTGKEISINWTIARSMNVIGGVKYCTFTPLYRPNYTPTHNNYLRFLAESAPFHSSVTVNEEFVKTTCYDGNEKNIYNNFHAFIQRNASMDSVYKERFLKHVIRDKITEKLNIMMIGMDSVSRLSFIRQMVETKKFLDETMGAFDMSGYNKVADNTFINIVPMTMGKFVSEMPWDESKSAVPFDDFKFIWNNFSESGYRTFYAEDAPEISIFDFLKAGFKTPPSDHFNRPMSIAMELKQDLWTNNHHCFQDRLETDIVLQYLLDFVETYQHEPHFAFTFITRLSHDDVNSAGAADEPYYKFFKILHERDLIRNTVIFFYSDHGMRFGKIRETYIGKLEERLPLMYVVVPKWLTESYPFIKSNLQINQHRLTTPFDVYETLLDILQFNGKKPNSESETRGISWFREVPIQRSCDGAGILPHWCTCLHHEKLQTTDEVVLKASVVLLSEILKEIEPYFDICETLTLYKVIEATRLVESDEVLRFLATKTSTTDQRHIFGSKTKTLEDIQVVIETVPGNALFEATVRFSTMYNSFKVVGDVSRINIYGHQSDCIEVFKLKKYCQCKDSIK</sequence>
<reference evidence="1" key="1">
    <citation type="journal article" date="2019" name="bioRxiv">
        <title>The Genome of the Zebra Mussel, Dreissena polymorpha: A Resource for Invasive Species Research.</title>
        <authorList>
            <person name="McCartney M.A."/>
            <person name="Auch B."/>
            <person name="Kono T."/>
            <person name="Mallez S."/>
            <person name="Zhang Y."/>
            <person name="Obille A."/>
            <person name="Becker A."/>
            <person name="Abrahante J.E."/>
            <person name="Garbe J."/>
            <person name="Badalamenti J.P."/>
            <person name="Herman A."/>
            <person name="Mangelson H."/>
            <person name="Liachko I."/>
            <person name="Sullivan S."/>
            <person name="Sone E.D."/>
            <person name="Koren S."/>
            <person name="Silverstein K.A.T."/>
            <person name="Beckman K.B."/>
            <person name="Gohl D.M."/>
        </authorList>
    </citation>
    <scope>NUCLEOTIDE SEQUENCE</scope>
    <source>
        <strain evidence="1">Duluth1</strain>
        <tissue evidence="1">Whole animal</tissue>
    </source>
</reference>
<evidence type="ECO:0000313" key="2">
    <source>
        <dbReference type="Proteomes" id="UP000828390"/>
    </source>
</evidence>
<dbReference type="InterPro" id="IPR017850">
    <property type="entry name" value="Alkaline_phosphatase_core_sf"/>
</dbReference>
<comment type="caution">
    <text evidence="1">The sequence shown here is derived from an EMBL/GenBank/DDBJ whole genome shotgun (WGS) entry which is preliminary data.</text>
</comment>
<dbReference type="AlphaFoldDB" id="A0A9D4HTG4"/>
<dbReference type="EMBL" id="JAIWYP010000012">
    <property type="protein sequence ID" value="KAH3730719.1"/>
    <property type="molecule type" value="Genomic_DNA"/>
</dbReference>
<dbReference type="OrthoDB" id="413313at2759"/>
<dbReference type="Proteomes" id="UP000828390">
    <property type="component" value="Unassembled WGS sequence"/>
</dbReference>
<name>A0A9D4HTG4_DREPO</name>
<organism evidence="1 2">
    <name type="scientific">Dreissena polymorpha</name>
    <name type="common">Zebra mussel</name>
    <name type="synonym">Mytilus polymorpha</name>
    <dbReference type="NCBI Taxonomy" id="45954"/>
    <lineage>
        <taxon>Eukaryota</taxon>
        <taxon>Metazoa</taxon>
        <taxon>Spiralia</taxon>
        <taxon>Lophotrochozoa</taxon>
        <taxon>Mollusca</taxon>
        <taxon>Bivalvia</taxon>
        <taxon>Autobranchia</taxon>
        <taxon>Heteroconchia</taxon>
        <taxon>Euheterodonta</taxon>
        <taxon>Imparidentia</taxon>
        <taxon>Neoheterodontei</taxon>
        <taxon>Myida</taxon>
        <taxon>Dreissenoidea</taxon>
        <taxon>Dreissenidae</taxon>
        <taxon>Dreissena</taxon>
    </lineage>
</organism>
<dbReference type="Gene3D" id="3.40.720.10">
    <property type="entry name" value="Alkaline Phosphatase, subunit A"/>
    <property type="match status" value="1"/>
</dbReference>